<sequence>MARSVRNSISRWTTLRVQNSISKQTTKSGTPFRDGPLSLELHFEADHFKSQNSISRQTTLRTDHFKFRTPFRGRSLKADYMIF</sequence>
<gene>
    <name evidence="1" type="ORF">RCL2_001998500</name>
</gene>
<dbReference type="EMBL" id="BLAL01000225">
    <property type="protein sequence ID" value="GES93231.1"/>
    <property type="molecule type" value="Genomic_DNA"/>
</dbReference>
<evidence type="ECO:0000313" key="2">
    <source>
        <dbReference type="Proteomes" id="UP000615446"/>
    </source>
</evidence>
<protein>
    <submittedName>
        <fullName evidence="1">Uncharacterized protein</fullName>
    </submittedName>
</protein>
<comment type="caution">
    <text evidence="1">The sequence shown here is derived from an EMBL/GenBank/DDBJ whole genome shotgun (WGS) entry which is preliminary data.</text>
</comment>
<accession>A0A8H3QVA4</accession>
<organism evidence="1 2">
    <name type="scientific">Rhizophagus clarus</name>
    <dbReference type="NCBI Taxonomy" id="94130"/>
    <lineage>
        <taxon>Eukaryota</taxon>
        <taxon>Fungi</taxon>
        <taxon>Fungi incertae sedis</taxon>
        <taxon>Mucoromycota</taxon>
        <taxon>Glomeromycotina</taxon>
        <taxon>Glomeromycetes</taxon>
        <taxon>Glomerales</taxon>
        <taxon>Glomeraceae</taxon>
        <taxon>Rhizophagus</taxon>
    </lineage>
</organism>
<evidence type="ECO:0000313" key="1">
    <source>
        <dbReference type="EMBL" id="GES93231.1"/>
    </source>
</evidence>
<dbReference type="AlphaFoldDB" id="A0A8H3QVA4"/>
<proteinExistence type="predicted"/>
<name>A0A8H3QVA4_9GLOM</name>
<dbReference type="Proteomes" id="UP000615446">
    <property type="component" value="Unassembled WGS sequence"/>
</dbReference>
<reference evidence="1" key="1">
    <citation type="submission" date="2019-10" db="EMBL/GenBank/DDBJ databases">
        <title>Conservation and host-specific expression of non-tandemly repeated heterogenous ribosome RNA gene in arbuscular mycorrhizal fungi.</title>
        <authorList>
            <person name="Maeda T."/>
            <person name="Kobayashi Y."/>
            <person name="Nakagawa T."/>
            <person name="Ezawa T."/>
            <person name="Yamaguchi K."/>
            <person name="Bino T."/>
            <person name="Nishimoto Y."/>
            <person name="Shigenobu S."/>
            <person name="Kawaguchi M."/>
        </authorList>
    </citation>
    <scope>NUCLEOTIDE SEQUENCE</scope>
    <source>
        <strain evidence="1">HR1</strain>
    </source>
</reference>